<evidence type="ECO:0000256" key="11">
    <source>
        <dbReference type="PROSITE-ProRule" id="PRU00191"/>
    </source>
</evidence>
<dbReference type="PANTHER" id="PTHR10145:SF6">
    <property type="entry name" value="TRANSCRIPTION ELONGATION FACTOR SPT6"/>
    <property type="match status" value="1"/>
</dbReference>
<dbReference type="InterPro" id="IPR042066">
    <property type="entry name" value="Spt6_death-like"/>
</dbReference>
<evidence type="ECO:0000313" key="14">
    <source>
        <dbReference type="EMBL" id="KAF2427289.1"/>
    </source>
</evidence>
<dbReference type="PROSITE" id="PS50001">
    <property type="entry name" value="SH2"/>
    <property type="match status" value="1"/>
</dbReference>
<evidence type="ECO:0000256" key="5">
    <source>
        <dbReference type="ARBA" id="ARBA00022454"/>
    </source>
</evidence>
<dbReference type="PIRSF" id="PIRSF036947">
    <property type="entry name" value="Spt6"/>
    <property type="match status" value="1"/>
</dbReference>
<sequence>MTSRFLDIDAEVDSEEDDGDFGSNDEGEGEVRRKPKKATNGGLEDSSEEEDEDDDEEEERKIREGFIVDEDEDEGNREARRREKRKRRRDRDEEEGLDEEDLDLIGENNPGYEQRAPAQSKFKRLKQGHRAERGRDGPRGLEDMFSGDDLDEDLDDRRANRAPMDEFDDFIEDDFPDDERDQLLDEMEVGRPGRRFTGLDGLDTSGLDETALEDYRAAFGVGDEYEWALMLQEKVDDAQADPEKQLELKDVFEPSQLVEKMLTDEDNLIRQTDVPERFQIARKPFKFFQRDDDELQVLLQEEATWIMQLMWGRKSLRSYFRDPFHASIRKILEFFNVEDLEIPFIFQHRKDYLIHESRDEYDEPNAPVKAEKMLSQDDMWEVFDLDLKFKGLVEKREAIRTTYDSVRSLHEVHDDIMDELLPISVTIEEIQDLQDYFHFQYSAQLKDLNILESEVNGTLKRACNTRNNWEKIRASRVYSLVKDFGISADDVAMNALAGKAGSRKTAEDPAEQPEDIADSLLDPPEYSTGAKILRDAKAMFAEELAMSPRLRRYFREEYYKNGKFDCFRTEKGARQITEDSRYYEFKYIRNQEFSGLIQRPELYLRMLQAEAEGLVEVKVTLINRRSFREELYQRIKSDNQSDVADGWNALRREVLETAIDKLDHVITKGVKETLKSECETSIGRQIRAKYSEKLDQAPFKVAGFDPGATPRVLTLSNGAGVVNRDAVCWVYMEDDGRVLENGKFVDLRPGNREKFLADGKDVATFVELVRRRKPDVVGVSGFSVETRKLYKDLQQIIDENNLQTTDADDDEDDPEGDNKLQVVIVNDEVARLYHTSDRATMEFPALPPMGRYCVGLGRFLQNPILEYASLKKDIISISFDPNQDLLSEEKLVKWLDSAMVDMVNLVGVNLADAATNPYLANLLPYVSGLGPRKADNMLKMVNHNGGGVTSRAQLVGDPEKNLFPAVGAKVWQNCASFFDIPYDEEDPDSDYLDHTRVHPEDYEIARKMAADALELDEEDIKAEVDKNGASAVVRTLIKDEQQEKVNDLVLEEYAEQLELQFHQRKRATLETIRAELISPYEELRRNFAYLSTEEIFTMLTGETEDSLVEGMIIPVTIRRIFQDHIECRLDNGLEGGIGQEHYPEGVGMDRGLDVKSVYSVNQTVQARLQYLNKKALTCQVSLREDALKTPYKKKFVTTPGEWDDEQEEEDRRKVVKEKEAVSGRAQRVIKHPLFKPFNSAQAEEYLGSQGRGDVVIRPSSKGTDHLAVTWKVSDNVYQHIDVLELDKDNEFALGKTLTIGGKYKYSDLDELIVLHVKAMAKKVEEMMSDEKFHQGSKAAAEQWLTTYTDAAPTRFIYNFCINPKFAGYFYVCSKAGQSGPHGSWPVKVIPDAFELMKNPYPTMSALKNGFKLLVNSMKGPGGGPPAQGQGGRGGQVNGRR</sequence>
<organism evidence="14 15">
    <name type="scientific">Tothia fuscella</name>
    <dbReference type="NCBI Taxonomy" id="1048955"/>
    <lineage>
        <taxon>Eukaryota</taxon>
        <taxon>Fungi</taxon>
        <taxon>Dikarya</taxon>
        <taxon>Ascomycota</taxon>
        <taxon>Pezizomycotina</taxon>
        <taxon>Dothideomycetes</taxon>
        <taxon>Pleosporomycetidae</taxon>
        <taxon>Venturiales</taxon>
        <taxon>Cylindrosympodiaceae</taxon>
        <taxon>Tothia</taxon>
    </lineage>
</organism>
<feature type="region of interest" description="Disordered" evidence="12">
    <location>
        <begin position="1"/>
        <end position="163"/>
    </location>
</feature>
<dbReference type="Gene3D" id="3.30.420.140">
    <property type="entry name" value="YqgF/RNase H-like domain"/>
    <property type="match status" value="1"/>
</dbReference>
<evidence type="ECO:0000256" key="9">
    <source>
        <dbReference type="ARBA" id="ARBA00093389"/>
    </source>
</evidence>
<evidence type="ECO:0000256" key="10">
    <source>
        <dbReference type="PIRNR" id="PIRNR036947"/>
    </source>
</evidence>
<dbReference type="GO" id="GO:0031491">
    <property type="term" value="F:nucleosome binding"/>
    <property type="evidence" value="ECO:0007669"/>
    <property type="project" value="TreeGrafter"/>
</dbReference>
<evidence type="ECO:0000259" key="13">
    <source>
        <dbReference type="PROSITE" id="PS50001"/>
    </source>
</evidence>
<feature type="compositionally biased region" description="Acidic residues" evidence="12">
    <location>
        <begin position="508"/>
        <end position="517"/>
    </location>
</feature>
<gene>
    <name evidence="14" type="ORF">EJ08DRAFT_699737</name>
</gene>
<dbReference type="Pfam" id="PF22706">
    <property type="entry name" value="Tex_central_region"/>
    <property type="match status" value="1"/>
</dbReference>
<dbReference type="InterPro" id="IPR028231">
    <property type="entry name" value="Spt6_YqgF"/>
</dbReference>
<dbReference type="GO" id="GO:0008023">
    <property type="term" value="C:transcription elongation factor complex"/>
    <property type="evidence" value="ECO:0007669"/>
    <property type="project" value="TreeGrafter"/>
</dbReference>
<dbReference type="SUPFAM" id="SSF158832">
    <property type="entry name" value="Tex N-terminal region-like"/>
    <property type="match status" value="1"/>
</dbReference>
<dbReference type="CDD" id="cd09928">
    <property type="entry name" value="SH2_Cterm_SPT6_like"/>
    <property type="match status" value="1"/>
</dbReference>
<dbReference type="EMBL" id="MU007061">
    <property type="protein sequence ID" value="KAF2427289.1"/>
    <property type="molecule type" value="Genomic_DNA"/>
</dbReference>
<keyword evidence="5" id="KW-0158">Chromosome</keyword>
<dbReference type="SUPFAM" id="SSF47781">
    <property type="entry name" value="RuvA domain 2-like"/>
    <property type="match status" value="2"/>
</dbReference>
<keyword evidence="14" id="KW-0648">Protein biosynthesis</keyword>
<accession>A0A9P4NLL1</accession>
<dbReference type="GO" id="GO:0042393">
    <property type="term" value="F:histone binding"/>
    <property type="evidence" value="ECO:0007669"/>
    <property type="project" value="TreeGrafter"/>
</dbReference>
<feature type="compositionally biased region" description="Acidic residues" evidence="12">
    <location>
        <begin position="145"/>
        <end position="154"/>
    </location>
</feature>
<dbReference type="Gene3D" id="3.30.505.10">
    <property type="entry name" value="SH2 domain"/>
    <property type="match status" value="2"/>
</dbReference>
<dbReference type="InterPro" id="IPR028088">
    <property type="entry name" value="Spt6_HTH_DNA-bd_dom"/>
</dbReference>
<keyword evidence="6 11" id="KW-0727">SH2 domain</keyword>
<dbReference type="InterPro" id="IPR010994">
    <property type="entry name" value="RuvA_2-like"/>
</dbReference>
<feature type="compositionally biased region" description="Gly residues" evidence="12">
    <location>
        <begin position="1419"/>
        <end position="1440"/>
    </location>
</feature>
<proteinExistence type="inferred from homology"/>
<dbReference type="Pfam" id="PF21710">
    <property type="entry name" value="Spt6_S1"/>
    <property type="match status" value="1"/>
</dbReference>
<dbReference type="InterPro" id="IPR035420">
    <property type="entry name" value="Spt6_SH2"/>
</dbReference>
<dbReference type="Gene3D" id="1.10.3500.10">
    <property type="entry name" value="Tex N-terminal region-like"/>
    <property type="match status" value="1"/>
</dbReference>
<comment type="function">
    <text evidence="10">Plays a role in maintenance of chromatin structure during RNA polymerase II transcription elongation thereby repressing transcription initiation from cryptic promoters. Mediates the reassembly of nucleosomes onto the promoters of at least a selected set of genes during repression; the nucleosome reassembly is essential for transcriptional repression.</text>
</comment>
<evidence type="ECO:0000256" key="2">
    <source>
        <dbReference type="ARBA" id="ARBA00004286"/>
    </source>
</evidence>
<dbReference type="InterPro" id="IPR036860">
    <property type="entry name" value="SH2_dom_sf"/>
</dbReference>
<dbReference type="SMART" id="SM00252">
    <property type="entry name" value="SH2"/>
    <property type="match status" value="1"/>
</dbReference>
<dbReference type="Pfam" id="PF14639">
    <property type="entry name" value="YqgF"/>
    <property type="match status" value="1"/>
</dbReference>
<evidence type="ECO:0000256" key="7">
    <source>
        <dbReference type="ARBA" id="ARBA00023163"/>
    </source>
</evidence>
<dbReference type="InterPro" id="IPR012337">
    <property type="entry name" value="RNaseH-like_sf"/>
</dbReference>
<comment type="caution">
    <text evidence="14">The sequence shown here is derived from an EMBL/GenBank/DDBJ whole genome shotgun (WGS) entry which is preliminary data.</text>
</comment>
<feature type="region of interest" description="Disordered" evidence="12">
    <location>
        <begin position="1417"/>
        <end position="1440"/>
    </location>
</feature>
<feature type="compositionally biased region" description="Basic and acidic residues" evidence="12">
    <location>
        <begin position="129"/>
        <end position="142"/>
    </location>
</feature>
<dbReference type="GO" id="GO:0003746">
    <property type="term" value="F:translation elongation factor activity"/>
    <property type="evidence" value="ECO:0007669"/>
    <property type="project" value="UniProtKB-KW"/>
</dbReference>
<dbReference type="GO" id="GO:0003677">
    <property type="term" value="F:DNA binding"/>
    <property type="evidence" value="ECO:0007669"/>
    <property type="project" value="InterPro"/>
</dbReference>
<dbReference type="SUPFAM" id="SSF53098">
    <property type="entry name" value="Ribonuclease H-like"/>
    <property type="match status" value="1"/>
</dbReference>
<feature type="domain" description="SH2" evidence="13">
    <location>
        <begin position="1232"/>
        <end position="1315"/>
    </location>
</feature>
<keyword evidence="8 10" id="KW-0539">Nucleus</keyword>
<dbReference type="InterPro" id="IPR032706">
    <property type="entry name" value="Spt6_HHH"/>
</dbReference>
<dbReference type="SUPFAM" id="SSF55550">
    <property type="entry name" value="SH2 domain"/>
    <property type="match status" value="1"/>
</dbReference>
<dbReference type="GO" id="GO:0034728">
    <property type="term" value="P:nucleosome organization"/>
    <property type="evidence" value="ECO:0007669"/>
    <property type="project" value="TreeGrafter"/>
</dbReference>
<comment type="subcellular location">
    <subcellularLocation>
        <location evidence="2">Chromosome</location>
    </subcellularLocation>
    <subcellularLocation>
        <location evidence="1 10">Nucleus</location>
    </subcellularLocation>
</comment>
<dbReference type="FunFam" id="3.30.420.140:FF:000007">
    <property type="entry name" value="Transcription elongation factor SPT6"/>
    <property type="match status" value="1"/>
</dbReference>
<name>A0A9P4NLL1_9PEZI</name>
<evidence type="ECO:0000256" key="1">
    <source>
        <dbReference type="ARBA" id="ARBA00004123"/>
    </source>
</evidence>
<evidence type="ECO:0000256" key="3">
    <source>
        <dbReference type="ARBA" id="ARBA00009253"/>
    </source>
</evidence>
<evidence type="ECO:0000256" key="12">
    <source>
        <dbReference type="SAM" id="MobiDB-lite"/>
    </source>
</evidence>
<keyword evidence="15" id="KW-1185">Reference proteome</keyword>
<dbReference type="InterPro" id="IPR023323">
    <property type="entry name" value="Tex-like_dom_sf"/>
</dbReference>
<dbReference type="Gene3D" id="1.10.10.650">
    <property type="entry name" value="RuvA domain 2-like"/>
    <property type="match status" value="1"/>
</dbReference>
<dbReference type="InterPro" id="IPR049540">
    <property type="entry name" value="Spt6-like_S1"/>
</dbReference>
<dbReference type="GO" id="GO:0005694">
    <property type="term" value="C:chromosome"/>
    <property type="evidence" value="ECO:0007669"/>
    <property type="project" value="UniProtKB-SubCell"/>
</dbReference>
<dbReference type="InterPro" id="IPR028083">
    <property type="entry name" value="Spt6_acidic_N_dom"/>
</dbReference>
<protein>
    <recommendedName>
        <fullName evidence="4 10">Transcription elongation factor Spt6</fullName>
    </recommendedName>
</protein>
<dbReference type="CDD" id="cd09918">
    <property type="entry name" value="SH2_Nterm_SPT6_like"/>
    <property type="match status" value="1"/>
</dbReference>
<dbReference type="InterPro" id="IPR037027">
    <property type="entry name" value="YqgF/RNaseH-like_dom_sf"/>
</dbReference>
<feature type="region of interest" description="Disordered" evidence="12">
    <location>
        <begin position="501"/>
        <end position="520"/>
    </location>
</feature>
<evidence type="ECO:0000256" key="8">
    <source>
        <dbReference type="ARBA" id="ARBA00023242"/>
    </source>
</evidence>
<dbReference type="PANTHER" id="PTHR10145">
    <property type="entry name" value="TRANSCRIPTION ELONGATION FACTOR SPT6"/>
    <property type="match status" value="1"/>
</dbReference>
<feature type="compositionally biased region" description="Acidic residues" evidence="12">
    <location>
        <begin position="92"/>
        <end position="104"/>
    </location>
</feature>
<keyword evidence="7 10" id="KW-0804">Transcription</keyword>
<dbReference type="FunFam" id="1.10.10.2740:FF:000002">
    <property type="entry name" value="Transcription elongation factor Spt6"/>
    <property type="match status" value="1"/>
</dbReference>
<dbReference type="InterPro" id="IPR035019">
    <property type="entry name" value="Spt6_SH2_N"/>
</dbReference>
<comment type="function">
    <text evidence="9">Histone H3-H4 chaperone that plays a role in maintenance of chromatin structure during RNA polymerase II transcription elongation thereby repressing transcription initiation from cryptic promoters. Mediates the reassembly of nucleosomes onto the promoters of at least a selected set of genes during repression; the nucleosome reassembly is essential for transcriptional repression. Essential for viability.</text>
</comment>
<dbReference type="Pfam" id="PF14635">
    <property type="entry name" value="HHH_7"/>
    <property type="match status" value="1"/>
</dbReference>
<feature type="compositionally biased region" description="Acidic residues" evidence="12">
    <location>
        <begin position="8"/>
        <end position="28"/>
    </location>
</feature>
<dbReference type="Pfam" id="PF14632">
    <property type="entry name" value="SPT6_acidic"/>
    <property type="match status" value="1"/>
</dbReference>
<comment type="similarity">
    <text evidence="3 10">Belongs to the SPT6 family.</text>
</comment>
<keyword evidence="14" id="KW-0251">Elongation factor</keyword>
<dbReference type="InterPro" id="IPR055179">
    <property type="entry name" value="Tex-like_central_region"/>
</dbReference>
<dbReference type="InterPro" id="IPR023319">
    <property type="entry name" value="Tex-like_HTH_dom_sf"/>
</dbReference>
<evidence type="ECO:0000313" key="15">
    <source>
        <dbReference type="Proteomes" id="UP000800235"/>
    </source>
</evidence>
<reference evidence="14" key="1">
    <citation type="journal article" date="2020" name="Stud. Mycol.">
        <title>101 Dothideomycetes genomes: a test case for predicting lifestyles and emergence of pathogens.</title>
        <authorList>
            <person name="Haridas S."/>
            <person name="Albert R."/>
            <person name="Binder M."/>
            <person name="Bloem J."/>
            <person name="Labutti K."/>
            <person name="Salamov A."/>
            <person name="Andreopoulos B."/>
            <person name="Baker S."/>
            <person name="Barry K."/>
            <person name="Bills G."/>
            <person name="Bluhm B."/>
            <person name="Cannon C."/>
            <person name="Castanera R."/>
            <person name="Culley D."/>
            <person name="Daum C."/>
            <person name="Ezra D."/>
            <person name="Gonzalez J."/>
            <person name="Henrissat B."/>
            <person name="Kuo A."/>
            <person name="Liang C."/>
            <person name="Lipzen A."/>
            <person name="Lutzoni F."/>
            <person name="Magnuson J."/>
            <person name="Mondo S."/>
            <person name="Nolan M."/>
            <person name="Ohm R."/>
            <person name="Pangilinan J."/>
            <person name="Park H.-J."/>
            <person name="Ramirez L."/>
            <person name="Alfaro M."/>
            <person name="Sun H."/>
            <person name="Tritt A."/>
            <person name="Yoshinaga Y."/>
            <person name="Zwiers L.-H."/>
            <person name="Turgeon B."/>
            <person name="Goodwin S."/>
            <person name="Spatafora J."/>
            <person name="Crous P."/>
            <person name="Grigoriev I."/>
        </authorList>
    </citation>
    <scope>NUCLEOTIDE SEQUENCE</scope>
    <source>
        <strain evidence="14">CBS 130266</strain>
    </source>
</reference>
<dbReference type="OrthoDB" id="995477at2759"/>
<feature type="compositionally biased region" description="Acidic residues" evidence="12">
    <location>
        <begin position="45"/>
        <end position="58"/>
    </location>
</feature>
<dbReference type="Gene3D" id="1.10.150.850">
    <property type="entry name" value="Spt6, helix-hairpin-helix domain"/>
    <property type="match status" value="1"/>
</dbReference>
<dbReference type="Pfam" id="PF14633">
    <property type="entry name" value="SH2_2"/>
    <property type="match status" value="1"/>
</dbReference>
<dbReference type="InterPro" id="IPR000980">
    <property type="entry name" value="SH2"/>
</dbReference>
<dbReference type="CDD" id="cd02065">
    <property type="entry name" value="B12-binding_like"/>
    <property type="match status" value="1"/>
</dbReference>
<dbReference type="InterPro" id="IPR035018">
    <property type="entry name" value="Spt6_SH2_C"/>
</dbReference>
<evidence type="ECO:0000256" key="6">
    <source>
        <dbReference type="ARBA" id="ARBA00022999"/>
    </source>
</evidence>
<dbReference type="Pfam" id="PF14641">
    <property type="entry name" value="HTH_44"/>
    <property type="match status" value="1"/>
</dbReference>
<dbReference type="Gene3D" id="1.10.10.2740">
    <property type="entry name" value="Spt6, Death-like domain"/>
    <property type="match status" value="1"/>
</dbReference>
<dbReference type="Proteomes" id="UP000800235">
    <property type="component" value="Unassembled WGS sequence"/>
</dbReference>
<dbReference type="GO" id="GO:0140673">
    <property type="term" value="P:transcription elongation-coupled chromatin remodeling"/>
    <property type="evidence" value="ECO:0007669"/>
    <property type="project" value="InterPro"/>
</dbReference>
<dbReference type="InterPro" id="IPR017072">
    <property type="entry name" value="TF_Spt6"/>
</dbReference>
<evidence type="ECO:0000256" key="4">
    <source>
        <dbReference type="ARBA" id="ARBA00020248"/>
    </source>
</evidence>
<dbReference type="FunFam" id="3.30.505.10:FF:000056">
    <property type="entry name" value="Transcription elongation factor Spt6"/>
    <property type="match status" value="1"/>
</dbReference>